<protein>
    <submittedName>
        <fullName evidence="2">Uncharacterized protein</fullName>
    </submittedName>
</protein>
<feature type="transmembrane region" description="Helical" evidence="1">
    <location>
        <begin position="15"/>
        <end position="33"/>
    </location>
</feature>
<keyword evidence="3" id="KW-1185">Reference proteome</keyword>
<sequence>MITFPHPVIVLSRTFYYMIYVVCGFVKFCFFSVEQNLSNMSYCCHHLFIVIQKRQFEHNATLPSTVKFCLRNHGTLDILLKFSVSLSNYRNFPGYQAEIITIVSMATFQMNYNQRDGRGTKTPYCNFGFIFKTNVVVFYAENIAASHTVQ</sequence>
<evidence type="ECO:0000313" key="2">
    <source>
        <dbReference type="EMBL" id="WAR01539.1"/>
    </source>
</evidence>
<dbReference type="EMBL" id="CP111015">
    <property type="protein sequence ID" value="WAR01539.1"/>
    <property type="molecule type" value="Genomic_DNA"/>
</dbReference>
<evidence type="ECO:0000313" key="3">
    <source>
        <dbReference type="Proteomes" id="UP001164746"/>
    </source>
</evidence>
<keyword evidence="1" id="KW-0812">Transmembrane</keyword>
<organism evidence="2 3">
    <name type="scientific">Mya arenaria</name>
    <name type="common">Soft-shell clam</name>
    <dbReference type="NCBI Taxonomy" id="6604"/>
    <lineage>
        <taxon>Eukaryota</taxon>
        <taxon>Metazoa</taxon>
        <taxon>Spiralia</taxon>
        <taxon>Lophotrochozoa</taxon>
        <taxon>Mollusca</taxon>
        <taxon>Bivalvia</taxon>
        <taxon>Autobranchia</taxon>
        <taxon>Heteroconchia</taxon>
        <taxon>Euheterodonta</taxon>
        <taxon>Imparidentia</taxon>
        <taxon>Neoheterodontei</taxon>
        <taxon>Myida</taxon>
        <taxon>Myoidea</taxon>
        <taxon>Myidae</taxon>
        <taxon>Mya</taxon>
    </lineage>
</organism>
<name>A0ABY7DWX7_MYAAR</name>
<accession>A0ABY7DWX7</accession>
<proteinExistence type="predicted"/>
<evidence type="ECO:0000256" key="1">
    <source>
        <dbReference type="SAM" id="Phobius"/>
    </source>
</evidence>
<reference evidence="2" key="1">
    <citation type="submission" date="2022-11" db="EMBL/GenBank/DDBJ databases">
        <title>Centuries of genome instability and evolution in soft-shell clam transmissible cancer (bioRxiv).</title>
        <authorList>
            <person name="Hart S.F.M."/>
            <person name="Yonemitsu M.A."/>
            <person name="Giersch R.M."/>
            <person name="Beal B.F."/>
            <person name="Arriagada G."/>
            <person name="Davis B.W."/>
            <person name="Ostrander E.A."/>
            <person name="Goff S.P."/>
            <person name="Metzger M.J."/>
        </authorList>
    </citation>
    <scope>NUCLEOTIDE SEQUENCE</scope>
    <source>
        <strain evidence="2">MELC-2E11</strain>
        <tissue evidence="2">Siphon/mantle</tissue>
    </source>
</reference>
<keyword evidence="1" id="KW-0472">Membrane</keyword>
<keyword evidence="1" id="KW-1133">Transmembrane helix</keyword>
<dbReference type="Proteomes" id="UP001164746">
    <property type="component" value="Chromosome 4"/>
</dbReference>
<gene>
    <name evidence="2" type="ORF">MAR_008097</name>
</gene>